<dbReference type="EMBL" id="BRXS01000005">
    <property type="protein sequence ID" value="GLC26940.1"/>
    <property type="molecule type" value="Genomic_DNA"/>
</dbReference>
<accession>A0AA37QI59</accession>
<reference evidence="2" key="1">
    <citation type="submission" date="2022-08" db="EMBL/GenBank/DDBJ databases">
        <title>Draft genome sequencing of Roseisolibacter agri AW1220.</title>
        <authorList>
            <person name="Tobiishi Y."/>
            <person name="Tonouchi A."/>
        </authorList>
    </citation>
    <scope>NUCLEOTIDE SEQUENCE</scope>
    <source>
        <strain evidence="2">AW1220</strain>
    </source>
</reference>
<dbReference type="RefSeq" id="WP_284351390.1">
    <property type="nucleotide sequence ID" value="NZ_BRXS01000005.1"/>
</dbReference>
<feature type="domain" description="HTH arsR-type" evidence="1">
    <location>
        <begin position="9"/>
        <end position="88"/>
    </location>
</feature>
<dbReference type="SUPFAM" id="SSF46785">
    <property type="entry name" value="Winged helix' DNA-binding domain"/>
    <property type="match status" value="1"/>
</dbReference>
<dbReference type="GO" id="GO:0003700">
    <property type="term" value="F:DNA-binding transcription factor activity"/>
    <property type="evidence" value="ECO:0007669"/>
    <property type="project" value="InterPro"/>
</dbReference>
<dbReference type="InterPro" id="IPR036388">
    <property type="entry name" value="WH-like_DNA-bd_sf"/>
</dbReference>
<organism evidence="2 3">
    <name type="scientific">Roseisolibacter agri</name>
    <dbReference type="NCBI Taxonomy" id="2014610"/>
    <lineage>
        <taxon>Bacteria</taxon>
        <taxon>Pseudomonadati</taxon>
        <taxon>Gemmatimonadota</taxon>
        <taxon>Gemmatimonadia</taxon>
        <taxon>Gemmatimonadales</taxon>
        <taxon>Gemmatimonadaceae</taxon>
        <taxon>Roseisolibacter</taxon>
    </lineage>
</organism>
<dbReference type="AlphaFoldDB" id="A0AA37QI59"/>
<name>A0AA37QI59_9BACT</name>
<comment type="caution">
    <text evidence="2">The sequence shown here is derived from an EMBL/GenBank/DDBJ whole genome shotgun (WGS) entry which is preliminary data.</text>
</comment>
<proteinExistence type="predicted"/>
<evidence type="ECO:0000259" key="1">
    <source>
        <dbReference type="SMART" id="SM00418"/>
    </source>
</evidence>
<dbReference type="CDD" id="cd00090">
    <property type="entry name" value="HTH_ARSR"/>
    <property type="match status" value="1"/>
</dbReference>
<sequence length="213" mass="22722">MTAIELGRRFLETTRGQIVALLRRGARTVEELARSLGLTDNAVRAHLATLERDGIVRQEGVRRGQGAGKPAVLYDVHPGAEPLLSRAYPPVLSAMLEVLVDELPPERADALLREVGRRLARDVGGRAGGDLEARLGAAAAVLNALGGEVDVVPDDGTWRLRGYACPLSATVARRPEVCRAVEALVTEVAGTPVTECCDRATRPRCCFAVTPVS</sequence>
<gene>
    <name evidence="2" type="ORF">rosag_34530</name>
</gene>
<protein>
    <recommendedName>
        <fullName evidence="1">HTH arsR-type domain-containing protein</fullName>
    </recommendedName>
</protein>
<dbReference type="InterPro" id="IPR036390">
    <property type="entry name" value="WH_DNA-bd_sf"/>
</dbReference>
<keyword evidence="3" id="KW-1185">Reference proteome</keyword>
<evidence type="ECO:0000313" key="2">
    <source>
        <dbReference type="EMBL" id="GLC26940.1"/>
    </source>
</evidence>
<dbReference type="Proteomes" id="UP001161325">
    <property type="component" value="Unassembled WGS sequence"/>
</dbReference>
<dbReference type="Pfam" id="PF01022">
    <property type="entry name" value="HTH_5"/>
    <property type="match status" value="1"/>
</dbReference>
<dbReference type="Gene3D" id="1.10.10.10">
    <property type="entry name" value="Winged helix-like DNA-binding domain superfamily/Winged helix DNA-binding domain"/>
    <property type="match status" value="1"/>
</dbReference>
<dbReference type="InterPro" id="IPR011991">
    <property type="entry name" value="ArsR-like_HTH"/>
</dbReference>
<dbReference type="SMART" id="SM00418">
    <property type="entry name" value="HTH_ARSR"/>
    <property type="match status" value="1"/>
</dbReference>
<evidence type="ECO:0000313" key="3">
    <source>
        <dbReference type="Proteomes" id="UP001161325"/>
    </source>
</evidence>
<dbReference type="InterPro" id="IPR001845">
    <property type="entry name" value="HTH_ArsR_DNA-bd_dom"/>
</dbReference>